<dbReference type="Proteomes" id="UP001162131">
    <property type="component" value="Unassembled WGS sequence"/>
</dbReference>
<keyword evidence="3" id="KW-1185">Reference proteome</keyword>
<dbReference type="InterPro" id="IPR001005">
    <property type="entry name" value="SANT/Myb"/>
</dbReference>
<dbReference type="InterPro" id="IPR009057">
    <property type="entry name" value="Homeodomain-like_sf"/>
</dbReference>
<dbReference type="AlphaFoldDB" id="A0AAU9J576"/>
<protein>
    <recommendedName>
        <fullName evidence="1">Myb-like domain-containing protein</fullName>
    </recommendedName>
</protein>
<dbReference type="PANTHER" id="PTHR41733:SF1">
    <property type="entry name" value="CHROMOSOME UNDETERMINED SCAFFOLD_30, WHOLE GENOME SHOTGUN SEQUENCE"/>
    <property type="match status" value="1"/>
</dbReference>
<dbReference type="EMBL" id="CAJZBQ010000027">
    <property type="protein sequence ID" value="CAG9320959.1"/>
    <property type="molecule type" value="Genomic_DNA"/>
</dbReference>
<name>A0AAU9J576_9CILI</name>
<proteinExistence type="predicted"/>
<organism evidence="2 3">
    <name type="scientific">Blepharisma stoltei</name>
    <dbReference type="NCBI Taxonomy" id="1481888"/>
    <lineage>
        <taxon>Eukaryota</taxon>
        <taxon>Sar</taxon>
        <taxon>Alveolata</taxon>
        <taxon>Ciliophora</taxon>
        <taxon>Postciliodesmatophora</taxon>
        <taxon>Heterotrichea</taxon>
        <taxon>Heterotrichida</taxon>
        <taxon>Blepharismidae</taxon>
        <taxon>Blepharisma</taxon>
    </lineage>
</organism>
<reference evidence="2" key="1">
    <citation type="submission" date="2021-09" db="EMBL/GenBank/DDBJ databases">
        <authorList>
            <consortium name="AG Swart"/>
            <person name="Singh M."/>
            <person name="Singh A."/>
            <person name="Seah K."/>
            <person name="Emmerich C."/>
        </authorList>
    </citation>
    <scope>NUCLEOTIDE SEQUENCE</scope>
    <source>
        <strain evidence="2">ATCC30299</strain>
    </source>
</reference>
<dbReference type="Gene3D" id="1.10.10.60">
    <property type="entry name" value="Homeodomain-like"/>
    <property type="match status" value="1"/>
</dbReference>
<comment type="caution">
    <text evidence="2">The sequence shown here is derived from an EMBL/GenBank/DDBJ whole genome shotgun (WGS) entry which is preliminary data.</text>
</comment>
<evidence type="ECO:0000313" key="2">
    <source>
        <dbReference type="EMBL" id="CAG9320959.1"/>
    </source>
</evidence>
<evidence type="ECO:0000313" key="3">
    <source>
        <dbReference type="Proteomes" id="UP001162131"/>
    </source>
</evidence>
<sequence length="165" mass="18853">MNSQSLKNATLAPGWRPDEVEVLKVALMKFGIGRWRKIMQSGCLPGKTPSQLSSQTQRLLGQQSLAEYLHLHLDIDKVAKHNQNKTGVKRKSNCIVNTGKNPDPEELERLREFNREQFGLQPTDIRQLQIPKISLLSQILSFQGDPLTKLKQLYELKGRIKKQKI</sequence>
<dbReference type="PANTHER" id="PTHR41733">
    <property type="entry name" value="UBIQUITIN-ASSOCIATED/TRANSLATION ELONGATION FACTOR EF1B, N-TERMINAL, EUKARYOTE"/>
    <property type="match status" value="1"/>
</dbReference>
<feature type="domain" description="Myb-like" evidence="1">
    <location>
        <begin position="15"/>
        <end position="57"/>
    </location>
</feature>
<dbReference type="SUPFAM" id="SSF46689">
    <property type="entry name" value="Homeodomain-like"/>
    <property type="match status" value="1"/>
</dbReference>
<accession>A0AAU9J576</accession>
<dbReference type="Pfam" id="PF00249">
    <property type="entry name" value="Myb_DNA-binding"/>
    <property type="match status" value="1"/>
</dbReference>
<dbReference type="CDD" id="cd00167">
    <property type="entry name" value="SANT"/>
    <property type="match status" value="1"/>
</dbReference>
<evidence type="ECO:0000259" key="1">
    <source>
        <dbReference type="Pfam" id="PF00249"/>
    </source>
</evidence>
<gene>
    <name evidence="2" type="ORF">BSTOLATCC_MIC27532</name>
</gene>